<dbReference type="Proteomes" id="UP001241603">
    <property type="component" value="Unassembled WGS sequence"/>
</dbReference>
<evidence type="ECO:0008006" key="3">
    <source>
        <dbReference type="Google" id="ProtNLM"/>
    </source>
</evidence>
<organism evidence="1 2">
    <name type="scientific">Kaistia dalseonensis</name>
    <dbReference type="NCBI Taxonomy" id="410840"/>
    <lineage>
        <taxon>Bacteria</taxon>
        <taxon>Pseudomonadati</taxon>
        <taxon>Pseudomonadota</taxon>
        <taxon>Alphaproteobacteria</taxon>
        <taxon>Hyphomicrobiales</taxon>
        <taxon>Kaistiaceae</taxon>
        <taxon>Kaistia</taxon>
    </lineage>
</organism>
<protein>
    <recommendedName>
        <fullName evidence="3">DUF2946 domain-containing protein</fullName>
    </recommendedName>
</protein>
<reference evidence="1 2" key="1">
    <citation type="submission" date="2023-07" db="EMBL/GenBank/DDBJ databases">
        <title>Genomic Encyclopedia of Type Strains, Phase IV (KMG-IV): sequencing the most valuable type-strain genomes for metagenomic binning, comparative biology and taxonomic classification.</title>
        <authorList>
            <person name="Goeker M."/>
        </authorList>
    </citation>
    <scope>NUCLEOTIDE SEQUENCE [LARGE SCALE GENOMIC DNA]</scope>
    <source>
        <strain evidence="1 2">B6-8</strain>
    </source>
</reference>
<evidence type="ECO:0000313" key="2">
    <source>
        <dbReference type="Proteomes" id="UP001241603"/>
    </source>
</evidence>
<evidence type="ECO:0000313" key="1">
    <source>
        <dbReference type="EMBL" id="MDQ0438057.1"/>
    </source>
</evidence>
<name>A0ABU0H7Q7_9HYPH</name>
<sequence>MNAARRQGLSVEVTLLVALLLLVQAFFSGLSIGSKAVAAELATGVLCSTIGTRSAPIEQPAGRNHLVDCCTLGCSMVGGQPLPETAALPFATARPVAAGLRGRLDAAGLQRAELAPLHTRAPPRVS</sequence>
<gene>
    <name evidence="1" type="ORF">QO014_002449</name>
</gene>
<keyword evidence="2" id="KW-1185">Reference proteome</keyword>
<dbReference type="Pfam" id="PF11162">
    <property type="entry name" value="DUF2946"/>
    <property type="match status" value="1"/>
</dbReference>
<dbReference type="EMBL" id="JAUSVO010000003">
    <property type="protein sequence ID" value="MDQ0438057.1"/>
    <property type="molecule type" value="Genomic_DNA"/>
</dbReference>
<proteinExistence type="predicted"/>
<dbReference type="RefSeq" id="WP_266348973.1">
    <property type="nucleotide sequence ID" value="NZ_JAPKNG010000003.1"/>
</dbReference>
<dbReference type="InterPro" id="IPR021333">
    <property type="entry name" value="DUF2946"/>
</dbReference>
<comment type="caution">
    <text evidence="1">The sequence shown here is derived from an EMBL/GenBank/DDBJ whole genome shotgun (WGS) entry which is preliminary data.</text>
</comment>
<accession>A0ABU0H7Q7</accession>